<proteinExistence type="predicted"/>
<dbReference type="EMBL" id="LAZR01039390">
    <property type="protein sequence ID" value="KKL17120.1"/>
    <property type="molecule type" value="Genomic_DNA"/>
</dbReference>
<dbReference type="AlphaFoldDB" id="A0A0F9B641"/>
<name>A0A0F9B641_9ZZZZ</name>
<organism evidence="1">
    <name type="scientific">marine sediment metagenome</name>
    <dbReference type="NCBI Taxonomy" id="412755"/>
    <lineage>
        <taxon>unclassified sequences</taxon>
        <taxon>metagenomes</taxon>
        <taxon>ecological metagenomes</taxon>
    </lineage>
</organism>
<gene>
    <name evidence="1" type="ORF">LCGC14_2488740</name>
</gene>
<accession>A0A0F9B641</accession>
<sequence>MNVDLAHALDAYHLDNYLPIHEPETQKLLPKIQITPEDRLISKEENDLSLKDKYKRLSKDAKEVIEIILNPPQHFQDRLNIKNSKKITQGKLTEFLRLIDSARWKHNVIQKAFNEIKQLLREEK</sequence>
<comment type="caution">
    <text evidence="1">The sequence shown here is derived from an EMBL/GenBank/DDBJ whole genome shotgun (WGS) entry which is preliminary data.</text>
</comment>
<protein>
    <submittedName>
        <fullName evidence="1">Uncharacterized protein</fullName>
    </submittedName>
</protein>
<evidence type="ECO:0000313" key="1">
    <source>
        <dbReference type="EMBL" id="KKL17120.1"/>
    </source>
</evidence>
<reference evidence="1" key="1">
    <citation type="journal article" date="2015" name="Nature">
        <title>Complex archaea that bridge the gap between prokaryotes and eukaryotes.</title>
        <authorList>
            <person name="Spang A."/>
            <person name="Saw J.H."/>
            <person name="Jorgensen S.L."/>
            <person name="Zaremba-Niedzwiedzka K."/>
            <person name="Martijn J."/>
            <person name="Lind A.E."/>
            <person name="van Eijk R."/>
            <person name="Schleper C."/>
            <person name="Guy L."/>
            <person name="Ettema T.J."/>
        </authorList>
    </citation>
    <scope>NUCLEOTIDE SEQUENCE</scope>
</reference>